<proteinExistence type="predicted"/>
<dbReference type="Proteomes" id="UP000094025">
    <property type="component" value="Unassembled WGS sequence"/>
</dbReference>
<reference evidence="1 2" key="1">
    <citation type="journal article" date="2016" name="Int. J. Syst. Evol. Microbiol.">
        <title>Ensifer glycinis sp. nov., an novel rhizobial species associated with Glycine spp.</title>
        <authorList>
            <person name="Yan H."/>
            <person name="Yan J."/>
            <person name="Sui X.H."/>
            <person name="Wang E.T."/>
            <person name="Chen W.X."/>
            <person name="Zhang X.X."/>
            <person name="Chen W.F."/>
        </authorList>
    </citation>
    <scope>NUCLEOTIDE SEQUENCE [LARGE SCALE GENOMIC DNA]</scope>
    <source>
        <strain evidence="1 2">CCBAU 23380</strain>
    </source>
</reference>
<evidence type="ECO:0000313" key="2">
    <source>
        <dbReference type="Proteomes" id="UP000094025"/>
    </source>
</evidence>
<organism evidence="1 2">
    <name type="scientific">Sinorhizobium glycinis</name>
    <dbReference type="NCBI Taxonomy" id="1472378"/>
    <lineage>
        <taxon>Bacteria</taxon>
        <taxon>Pseudomonadati</taxon>
        <taxon>Pseudomonadota</taxon>
        <taxon>Alphaproteobacteria</taxon>
        <taxon>Hyphomicrobiales</taxon>
        <taxon>Rhizobiaceae</taxon>
        <taxon>Sinorhizobium/Ensifer group</taxon>
        <taxon>Sinorhizobium</taxon>
    </lineage>
</organism>
<keyword evidence="2" id="KW-1185">Reference proteome</keyword>
<dbReference type="STRING" id="1472378.AU381_00070"/>
<sequence>MADILFPISTAPGARPGEGAGRLINAYAEKLQDGARAGFARRRAPGLRLLATATEVGMRGMHFHNGTLYIAVAERLRKVTLSGSTYTVTDLGALPGTGRVTFARNNKSPTPDILCTTQNDTYVVTSGAPPVALGDGDLPQALTGCFLAGYFIWAIRDGRFFFSGINATTVSALDFGKAESRPGGILNAVPYGEMLLVCGPSFLEFWQNAGNATGSPFSRAATFAGVGLASTFAIAGFEEGFSNIVFVGNDNGVHLLSGGYTPTKISTPDLDRLIEAVSDKTQLDVTVSVTSGHSWVAVTGPTFTWEYEVSTGLWHERASYENTRWRAVCSAQAFGGWVLGDRTTGRVWMLDPNVHKEGDDPLIASFISQPASGFPNRVAIPRADFDFIVGQGKVSGSEPIETDPVVLISWSDDGGATFKVPVSRKLGPLSKFQTRVTVNRTGMAGPYGRVWRLDLSDPVFVSLLSGQMDGDPRSR</sequence>
<dbReference type="OrthoDB" id="7842371at2"/>
<name>A0A178XYG5_9HYPH</name>
<accession>A0A178XYG5</accession>
<protein>
    <submittedName>
        <fullName evidence="1">Uncharacterized protein</fullName>
    </submittedName>
</protein>
<gene>
    <name evidence="1" type="ORF">AU381_00070</name>
</gene>
<dbReference type="AlphaFoldDB" id="A0A178XYG5"/>
<dbReference type="EMBL" id="LPUX01000053">
    <property type="protein sequence ID" value="OAP40359.1"/>
    <property type="molecule type" value="Genomic_DNA"/>
</dbReference>
<comment type="caution">
    <text evidence="1">The sequence shown here is derived from an EMBL/GenBank/DDBJ whole genome shotgun (WGS) entry which is preliminary data.</text>
</comment>
<evidence type="ECO:0000313" key="1">
    <source>
        <dbReference type="EMBL" id="OAP40359.1"/>
    </source>
</evidence>
<dbReference type="RefSeq" id="WP_064240675.1">
    <property type="nucleotide sequence ID" value="NZ_LPUX01000053.1"/>
</dbReference>